<accession>A0A6A6CTW1</accession>
<organism evidence="11 12">
    <name type="scientific">Zasmidium cellare ATCC 36951</name>
    <dbReference type="NCBI Taxonomy" id="1080233"/>
    <lineage>
        <taxon>Eukaryota</taxon>
        <taxon>Fungi</taxon>
        <taxon>Dikarya</taxon>
        <taxon>Ascomycota</taxon>
        <taxon>Pezizomycotina</taxon>
        <taxon>Dothideomycetes</taxon>
        <taxon>Dothideomycetidae</taxon>
        <taxon>Mycosphaerellales</taxon>
        <taxon>Mycosphaerellaceae</taxon>
        <taxon>Zasmidium</taxon>
    </lineage>
</organism>
<comment type="similarity">
    <text evidence="2 9">Belongs to the nucleoporin Nup85 family.</text>
</comment>
<dbReference type="GeneID" id="54565364"/>
<proteinExistence type="inferred from homology"/>
<evidence type="ECO:0000256" key="8">
    <source>
        <dbReference type="ARBA" id="ARBA00023242"/>
    </source>
</evidence>
<evidence type="ECO:0000256" key="1">
    <source>
        <dbReference type="ARBA" id="ARBA00004567"/>
    </source>
</evidence>
<dbReference type="Pfam" id="PF07575">
    <property type="entry name" value="Nucleopor_Nup85"/>
    <property type="match status" value="2"/>
</dbReference>
<dbReference type="Proteomes" id="UP000799537">
    <property type="component" value="Unassembled WGS sequence"/>
</dbReference>
<dbReference type="GO" id="GO:0031080">
    <property type="term" value="C:nuclear pore outer ring"/>
    <property type="evidence" value="ECO:0007669"/>
    <property type="project" value="TreeGrafter"/>
</dbReference>
<dbReference type="GO" id="GO:0045893">
    <property type="term" value="P:positive regulation of DNA-templated transcription"/>
    <property type="evidence" value="ECO:0007669"/>
    <property type="project" value="TreeGrafter"/>
</dbReference>
<feature type="compositionally biased region" description="Acidic residues" evidence="10">
    <location>
        <begin position="60"/>
        <end position="81"/>
    </location>
</feature>
<evidence type="ECO:0000313" key="12">
    <source>
        <dbReference type="Proteomes" id="UP000799537"/>
    </source>
</evidence>
<keyword evidence="9" id="KW-0472">Membrane</keyword>
<evidence type="ECO:0000256" key="5">
    <source>
        <dbReference type="ARBA" id="ARBA00022927"/>
    </source>
</evidence>
<dbReference type="InterPro" id="IPR011502">
    <property type="entry name" value="Nucleoporin_Nup85"/>
</dbReference>
<feature type="region of interest" description="Disordered" evidence="10">
    <location>
        <begin position="1"/>
        <end position="81"/>
    </location>
</feature>
<comment type="subunit">
    <text evidence="9">Component of the nuclear pore complex (NPC).</text>
</comment>
<reference evidence="11" key="1">
    <citation type="journal article" date="2020" name="Stud. Mycol.">
        <title>101 Dothideomycetes genomes: a test case for predicting lifestyles and emergence of pathogens.</title>
        <authorList>
            <person name="Haridas S."/>
            <person name="Albert R."/>
            <person name="Binder M."/>
            <person name="Bloem J."/>
            <person name="Labutti K."/>
            <person name="Salamov A."/>
            <person name="Andreopoulos B."/>
            <person name="Baker S."/>
            <person name="Barry K."/>
            <person name="Bills G."/>
            <person name="Bluhm B."/>
            <person name="Cannon C."/>
            <person name="Castanera R."/>
            <person name="Culley D."/>
            <person name="Daum C."/>
            <person name="Ezra D."/>
            <person name="Gonzalez J."/>
            <person name="Henrissat B."/>
            <person name="Kuo A."/>
            <person name="Liang C."/>
            <person name="Lipzen A."/>
            <person name="Lutzoni F."/>
            <person name="Magnuson J."/>
            <person name="Mondo S."/>
            <person name="Nolan M."/>
            <person name="Ohm R."/>
            <person name="Pangilinan J."/>
            <person name="Park H.-J."/>
            <person name="Ramirez L."/>
            <person name="Alfaro M."/>
            <person name="Sun H."/>
            <person name="Tritt A."/>
            <person name="Yoshinaga Y."/>
            <person name="Zwiers L.-H."/>
            <person name="Turgeon B."/>
            <person name="Goodwin S."/>
            <person name="Spatafora J."/>
            <person name="Crous P."/>
            <person name="Grigoriev I."/>
        </authorList>
    </citation>
    <scope>NUCLEOTIDE SEQUENCE</scope>
    <source>
        <strain evidence="11">ATCC 36951</strain>
    </source>
</reference>
<evidence type="ECO:0000256" key="9">
    <source>
        <dbReference type="RuleBase" id="RU365073"/>
    </source>
</evidence>
<evidence type="ECO:0000256" key="4">
    <source>
        <dbReference type="ARBA" id="ARBA00022816"/>
    </source>
</evidence>
<keyword evidence="4 9" id="KW-0509">mRNA transport</keyword>
<evidence type="ECO:0000256" key="7">
    <source>
        <dbReference type="ARBA" id="ARBA00023132"/>
    </source>
</evidence>
<comment type="function">
    <text evidence="9">Functions as a component of the nuclear pore complex (NPC).</text>
</comment>
<evidence type="ECO:0000256" key="6">
    <source>
        <dbReference type="ARBA" id="ARBA00023010"/>
    </source>
</evidence>
<feature type="region of interest" description="Disordered" evidence="10">
    <location>
        <begin position="96"/>
        <end position="120"/>
    </location>
</feature>
<feature type="compositionally biased region" description="Polar residues" evidence="10">
    <location>
        <begin position="26"/>
        <end position="51"/>
    </location>
</feature>
<keyword evidence="8 9" id="KW-0539">Nucleus</keyword>
<feature type="compositionally biased region" description="Polar residues" evidence="10">
    <location>
        <begin position="1"/>
        <end position="19"/>
    </location>
</feature>
<keyword evidence="6 9" id="KW-0811">Translocation</keyword>
<dbReference type="AlphaFoldDB" id="A0A6A6CTW1"/>
<name>A0A6A6CTW1_ZASCE</name>
<dbReference type="OrthoDB" id="5422384at2759"/>
<dbReference type="GO" id="GO:0006606">
    <property type="term" value="P:protein import into nucleus"/>
    <property type="evidence" value="ECO:0007669"/>
    <property type="project" value="TreeGrafter"/>
</dbReference>
<sequence>MPTTPNSRSIRSNIPSTTPAGPPPSWLTQRSTTPDGQPPRSSFNAANNTFGKKTASFEVPDQDDDDYDFDQYGEEDAEGEVDDTMDLLMDAGAYSTMKSSLPAPRSRGVKRSLEEDTRDRPTAKIARGMTGGRKPAELKETDIIVVQSERIVGDLGSRLQRQPAQREVILTDTAAQLTKLWRQEAKIETKSGGIGPDASDGFSKANYVANLLLQLHHPHSSKASKALARQARSTPLDTASSSAVPVPRALIDWLETYHVPFPDDFDNIFQNSPSPSAHESFWDIVFASLLRGKLRQAIRLLKDAGWRYAATAREDERRDQEYNDQQVYNIELAVRDVLEVLESCPGYKYDDWDGKGMDWTIFRQRAGAKLADLEDFAEGDGSNFQQSEQRLFTKSLGQSDMNLSTASRMASSKVPWNVYENLKLLYGILLGQSEEILMTAQDWLEGTIYLAVWWDGSNQEGLDTSLNKSSIRKSTTQKPRDVDITPLEAYRRRLADAFARVTEDPEDTVFTVNTMDLVEVATACVLEDSVGAVISILRTWSMPVTVSVVELAYFGKWLPSNRPMSRGGLFDAGFSREDLMLLSTGPSNQTVQDGTDPDEVLSQYADLLSRKQQVGDREGWELAVAVLNRLEQSQDAGKKIGELLDRLELTEEARVDKVLQVCDELGQTEQRRGIAERFADSLAEQGSKAYGSALIYYARAHAESKLKSTVSLLVELCLLHSAAMPAEALLDTKLEGLLGVDRPALKELSRTDLDAASLLSSQLSGYATLRKFYDLRDQDVYATIRTPMGRPLKSLERRRAAASSLVAVIRSAADCISGGLFDPDIESVIPADGLLTLLGEALPLLGQDQRIFTQEQVFALLAVVEDFSASPSRIRENADSLLASSLNAYMDETSTASGILKKSRSELGGSSWDLLAISSTELMTRSQKGKKQAKLERAWDWRQGLVGMGGIEDPDAKMVVKLVREALVREVAGGWGGRLNW</sequence>
<dbReference type="RefSeq" id="XP_033670108.1">
    <property type="nucleotide sequence ID" value="XM_033812092.1"/>
</dbReference>
<keyword evidence="12" id="KW-1185">Reference proteome</keyword>
<dbReference type="EMBL" id="ML993588">
    <property type="protein sequence ID" value="KAF2169219.1"/>
    <property type="molecule type" value="Genomic_DNA"/>
</dbReference>
<keyword evidence="5 9" id="KW-0653">Protein transport</keyword>
<dbReference type="GO" id="GO:0006406">
    <property type="term" value="P:mRNA export from nucleus"/>
    <property type="evidence" value="ECO:0007669"/>
    <property type="project" value="TreeGrafter"/>
</dbReference>
<evidence type="ECO:0000313" key="11">
    <source>
        <dbReference type="EMBL" id="KAF2169219.1"/>
    </source>
</evidence>
<keyword evidence="7 9" id="KW-0906">Nuclear pore complex</keyword>
<comment type="subcellular location">
    <subcellularLocation>
        <location evidence="1 9">Nucleus</location>
        <location evidence="1 9">Nuclear pore complex</location>
    </subcellularLocation>
</comment>
<gene>
    <name evidence="11" type="ORF">M409DRAFT_52490</name>
</gene>
<dbReference type="GO" id="GO:0017056">
    <property type="term" value="F:structural constituent of nuclear pore"/>
    <property type="evidence" value="ECO:0007669"/>
    <property type="project" value="TreeGrafter"/>
</dbReference>
<keyword evidence="3 9" id="KW-0813">Transport</keyword>
<evidence type="ECO:0000256" key="2">
    <source>
        <dbReference type="ARBA" id="ARBA00005573"/>
    </source>
</evidence>
<dbReference type="PANTHER" id="PTHR13373:SF21">
    <property type="entry name" value="NUCLEAR PORE COMPLEX PROTEIN NUP85"/>
    <property type="match status" value="1"/>
</dbReference>
<feature type="compositionally biased region" description="Basic and acidic residues" evidence="10">
    <location>
        <begin position="111"/>
        <end position="120"/>
    </location>
</feature>
<protein>
    <recommendedName>
        <fullName evidence="9">Nuclear pore complex protein Nup85</fullName>
    </recommendedName>
</protein>
<dbReference type="GO" id="GO:0031965">
    <property type="term" value="C:nuclear membrane"/>
    <property type="evidence" value="ECO:0007669"/>
    <property type="project" value="UniProtKB-UniRule"/>
</dbReference>
<dbReference type="PANTHER" id="PTHR13373">
    <property type="entry name" value="FROUNT PROTEIN-RELATED"/>
    <property type="match status" value="1"/>
</dbReference>
<evidence type="ECO:0000256" key="10">
    <source>
        <dbReference type="SAM" id="MobiDB-lite"/>
    </source>
</evidence>
<evidence type="ECO:0000256" key="3">
    <source>
        <dbReference type="ARBA" id="ARBA00022448"/>
    </source>
</evidence>